<evidence type="ECO:0000256" key="1">
    <source>
        <dbReference type="ARBA" id="ARBA00005715"/>
    </source>
</evidence>
<keyword evidence="4" id="KW-0418">Kinase</keyword>
<organism evidence="9 10">
    <name type="scientific">Gallibacterium genomosp. 3</name>
    <dbReference type="NCBI Taxonomy" id="505345"/>
    <lineage>
        <taxon>Bacteria</taxon>
        <taxon>Pseudomonadati</taxon>
        <taxon>Pseudomonadota</taxon>
        <taxon>Gammaproteobacteria</taxon>
        <taxon>Pasteurellales</taxon>
        <taxon>Pasteurellaceae</taxon>
        <taxon>Gallibacterium</taxon>
    </lineage>
</organism>
<dbReference type="Pfam" id="PF07005">
    <property type="entry name" value="SBD_N"/>
    <property type="match status" value="1"/>
</dbReference>
<dbReference type="RefSeq" id="WP_065239723.1">
    <property type="nucleotide sequence ID" value="NZ_JTJM01000042.1"/>
</dbReference>
<dbReference type="InterPro" id="IPR031475">
    <property type="entry name" value="NBD_C"/>
</dbReference>
<evidence type="ECO:0000256" key="3">
    <source>
        <dbReference type="ARBA" id="ARBA00022741"/>
    </source>
</evidence>
<dbReference type="SUPFAM" id="SSF142764">
    <property type="entry name" value="YgbK-like"/>
    <property type="match status" value="1"/>
</dbReference>
<feature type="domain" description="Four-carbon acid sugar kinase nucleotide binding" evidence="8">
    <location>
        <begin position="233"/>
        <end position="402"/>
    </location>
</feature>
<evidence type="ECO:0000313" key="9">
    <source>
        <dbReference type="EMBL" id="OBW91080.1"/>
    </source>
</evidence>
<keyword evidence="3" id="KW-0547">Nucleotide-binding</keyword>
<dbReference type="InterPro" id="IPR010737">
    <property type="entry name" value="4-carb_acid_sugar_kinase_N"/>
</dbReference>
<protein>
    <recommendedName>
        <fullName evidence="11">Serine kinase</fullName>
    </recommendedName>
</protein>
<dbReference type="GO" id="GO:0005524">
    <property type="term" value="F:ATP binding"/>
    <property type="evidence" value="ECO:0007669"/>
    <property type="project" value="UniProtKB-KW"/>
</dbReference>
<dbReference type="Gene3D" id="3.40.980.20">
    <property type="entry name" value="Four-carbon acid sugar kinase, nucleotide binding domain"/>
    <property type="match status" value="1"/>
</dbReference>
<evidence type="ECO:0000256" key="2">
    <source>
        <dbReference type="ARBA" id="ARBA00022679"/>
    </source>
</evidence>
<sequence length="416" mass="46323">MEILVVADDFTGANDTGVQFFHRGLAVDIVFNSEEIATSNADVVVINTNSRSCLIENAQEEISQVFNNIKEKELQIYKKVDSTLRGNIGGELEACLQSTNRNLVIFCSALPAARRFIKNGICYVNGKPLLETEFATDPKTPITSSSIKEIISNQTSIDVIEINTSALSEQNILDEITKVKGKPTIFVMDAENERDLKNIGHLIQKIEQPLIVAGSSGLAKYVFSKPITLLPMLFVVGSMSEKSNMQIQNLLHNKAIKVIELTVTELIASQSYRETIIDKASLMLAQQQHLILKTDNSIEARRNIHKICHEFNLNRVQLGEQISSYLAEITESLLMNIDRKIGGLFLTGGDIAMQITRQLKLNNYRIAGEIESGVPYGYFMNPEFAHIPVITKAGAFGSDQVLQHSLEFIEKLTKEY</sequence>
<comment type="caution">
    <text evidence="9">The sequence shown here is derived from an EMBL/GenBank/DDBJ whole genome shotgun (WGS) entry which is preliminary data.</text>
</comment>
<evidence type="ECO:0000256" key="4">
    <source>
        <dbReference type="ARBA" id="ARBA00022777"/>
    </source>
</evidence>
<keyword evidence="2" id="KW-0808">Transferase</keyword>
<accession>A0A1A7NN93</accession>
<name>A0A1A7NN93_9PAST</name>
<evidence type="ECO:0000256" key="6">
    <source>
        <dbReference type="ARBA" id="ARBA00023277"/>
    </source>
</evidence>
<comment type="similarity">
    <text evidence="1">Belongs to the four-carbon acid sugar kinase family.</text>
</comment>
<evidence type="ECO:0000256" key="5">
    <source>
        <dbReference type="ARBA" id="ARBA00022840"/>
    </source>
</evidence>
<dbReference type="Proteomes" id="UP000243558">
    <property type="component" value="Unassembled WGS sequence"/>
</dbReference>
<evidence type="ECO:0000259" key="7">
    <source>
        <dbReference type="Pfam" id="PF07005"/>
    </source>
</evidence>
<dbReference type="Pfam" id="PF17042">
    <property type="entry name" value="NBD_C"/>
    <property type="match status" value="1"/>
</dbReference>
<dbReference type="OrthoDB" id="191465at2"/>
<evidence type="ECO:0008006" key="11">
    <source>
        <dbReference type="Google" id="ProtNLM"/>
    </source>
</evidence>
<keyword evidence="5" id="KW-0067">ATP-binding</keyword>
<dbReference type="AlphaFoldDB" id="A0A1A7NN93"/>
<dbReference type="PATRIC" id="fig|505345.7.peg.1731"/>
<keyword evidence="10" id="KW-1185">Reference proteome</keyword>
<evidence type="ECO:0000313" key="10">
    <source>
        <dbReference type="Proteomes" id="UP000243558"/>
    </source>
</evidence>
<evidence type="ECO:0000259" key="8">
    <source>
        <dbReference type="Pfam" id="PF17042"/>
    </source>
</evidence>
<proteinExistence type="inferred from homology"/>
<dbReference type="EMBL" id="JTJM01000042">
    <property type="protein sequence ID" value="OBW91080.1"/>
    <property type="molecule type" value="Genomic_DNA"/>
</dbReference>
<gene>
    <name evidence="9" type="ORF">QV01_08720</name>
</gene>
<dbReference type="Gene3D" id="3.40.50.10840">
    <property type="entry name" value="Putative sugar-binding, N-terminal domain"/>
    <property type="match status" value="1"/>
</dbReference>
<dbReference type="InterPro" id="IPR037051">
    <property type="entry name" value="4-carb_acid_sugar_kinase_N_sf"/>
</dbReference>
<dbReference type="GO" id="GO:0016301">
    <property type="term" value="F:kinase activity"/>
    <property type="evidence" value="ECO:0007669"/>
    <property type="project" value="UniProtKB-KW"/>
</dbReference>
<keyword evidence="6" id="KW-0119">Carbohydrate metabolism</keyword>
<dbReference type="InterPro" id="IPR042213">
    <property type="entry name" value="NBD_C_sf"/>
</dbReference>
<reference evidence="9 10" key="1">
    <citation type="submission" date="2014-11" db="EMBL/GenBank/DDBJ databases">
        <title>Pan-genome of Gallibacterium spp.</title>
        <authorList>
            <person name="Kudirkiene E."/>
            <person name="Bojesen A.M."/>
        </authorList>
    </citation>
    <scope>NUCLEOTIDE SEQUENCE [LARGE SCALE GENOMIC DNA]</scope>
    <source>
        <strain evidence="9 10">F151</strain>
    </source>
</reference>
<feature type="domain" description="Four-carbon acid sugar kinase N-terminal" evidence="7">
    <location>
        <begin position="3"/>
        <end position="221"/>
    </location>
</feature>